<keyword evidence="1" id="KW-1133">Transmembrane helix</keyword>
<evidence type="ECO:0000313" key="2">
    <source>
        <dbReference type="EMBL" id="SCA56334.1"/>
    </source>
</evidence>
<name>A0A1C3RGK6_9PROT</name>
<gene>
    <name evidence="2" type="ORF">MTBPR1_20182</name>
</gene>
<sequence>MNRTNWFDLVNLFLNRLVFSGFLLSIGQMDHIVICSFISLIILRIWVKHIAMIAVFFITILAAQDIAQTKKNKDGNQCQQNEIKIGHIKSLNLLSFHI</sequence>
<feature type="transmembrane region" description="Helical" evidence="1">
    <location>
        <begin position="21"/>
        <end position="43"/>
    </location>
</feature>
<evidence type="ECO:0000313" key="3">
    <source>
        <dbReference type="Proteomes" id="UP000231658"/>
    </source>
</evidence>
<dbReference type="Proteomes" id="UP000231658">
    <property type="component" value="Unassembled WGS sequence"/>
</dbReference>
<evidence type="ECO:0000256" key="1">
    <source>
        <dbReference type="SAM" id="Phobius"/>
    </source>
</evidence>
<keyword evidence="1" id="KW-0812">Transmembrane</keyword>
<feature type="transmembrane region" description="Helical" evidence="1">
    <location>
        <begin position="49"/>
        <end position="67"/>
    </location>
</feature>
<dbReference type="AlphaFoldDB" id="A0A1C3RGK6"/>
<keyword evidence="1" id="KW-0472">Membrane</keyword>
<proteinExistence type="predicted"/>
<reference evidence="2 3" key="1">
    <citation type="submission" date="2016-07" db="EMBL/GenBank/DDBJ databases">
        <authorList>
            <person name="Lefevre C.T."/>
        </authorList>
    </citation>
    <scope>NUCLEOTIDE SEQUENCE [LARGE SCALE GENOMIC DNA]</scope>
    <source>
        <strain evidence="2">PR1</strain>
    </source>
</reference>
<dbReference type="STRING" id="1867952.MTBPR1_20182"/>
<keyword evidence="3" id="KW-1185">Reference proteome</keyword>
<accession>A0A1C3RGK6</accession>
<protein>
    <submittedName>
        <fullName evidence="2">Uncharacterized protein</fullName>
    </submittedName>
</protein>
<dbReference type="EMBL" id="FLYE01000012">
    <property type="protein sequence ID" value="SCA56334.1"/>
    <property type="molecule type" value="Genomic_DNA"/>
</dbReference>
<organism evidence="2 3">
    <name type="scientific">Candidatus Terasakiella magnetica</name>
    <dbReference type="NCBI Taxonomy" id="1867952"/>
    <lineage>
        <taxon>Bacteria</taxon>
        <taxon>Pseudomonadati</taxon>
        <taxon>Pseudomonadota</taxon>
        <taxon>Alphaproteobacteria</taxon>
        <taxon>Rhodospirillales</taxon>
        <taxon>Terasakiellaceae</taxon>
        <taxon>Terasakiella</taxon>
    </lineage>
</organism>